<feature type="transmembrane region" description="Helical" evidence="1">
    <location>
        <begin position="84"/>
        <end position="108"/>
    </location>
</feature>
<sequence>MKNLEVRELVLMAFYIALFMVLDVLTNAIPFFQMPNGGSWGLSTIPLLLASYQFGWKKGTFLCLIAVLLMFVTGPMYTPDFAGFLLDYLIAFGVYGLASLFPNIGWFYSGVLITNALRFVSSTLSGVWVWGVDWWGSIVYQASYMIPTTVLGLVFVPLLFRALKPMMKKAA</sequence>
<keyword evidence="1" id="KW-0472">Membrane</keyword>
<dbReference type="Proteomes" id="UP000069771">
    <property type="component" value="Chromosome"/>
</dbReference>
<dbReference type="Pfam" id="PF09515">
    <property type="entry name" value="Thia_YuaJ"/>
    <property type="match status" value="1"/>
</dbReference>
<dbReference type="Proteomes" id="UP000186758">
    <property type="component" value="Unassembled WGS sequence"/>
</dbReference>
<dbReference type="Gene3D" id="1.10.1760.20">
    <property type="match status" value="1"/>
</dbReference>
<name>A0A140DT27_9FIRM</name>
<accession>A0A140DT27</accession>
<proteinExistence type="predicted"/>
<keyword evidence="1" id="KW-0812">Transmembrane</keyword>
<dbReference type="GO" id="GO:0005886">
    <property type="term" value="C:plasma membrane"/>
    <property type="evidence" value="ECO:0007669"/>
    <property type="project" value="InterPro"/>
</dbReference>
<keyword evidence="1" id="KW-1133">Transmembrane helix</keyword>
<dbReference type="KEGG" id="fro:AALO17_06700"/>
<dbReference type="AlphaFoldDB" id="A0A140DT27"/>
<protein>
    <recommendedName>
        <fullName evidence="6">Proton-coupled thiamine transporter YuaJ</fullName>
    </recommendedName>
</protein>
<feature type="transmembrane region" description="Helical" evidence="1">
    <location>
        <begin position="61"/>
        <end position="78"/>
    </location>
</feature>
<dbReference type="InterPro" id="IPR012651">
    <property type="entry name" value="Thia_Transptr_ThiT"/>
</dbReference>
<gene>
    <name evidence="2" type="ORF">AALO17_06700</name>
    <name evidence="3" type="ORF">BO223_11625</name>
</gene>
<dbReference type="OrthoDB" id="9795813at2"/>
<organism evidence="2 4">
    <name type="scientific">Faecalibaculum rodentium</name>
    <dbReference type="NCBI Taxonomy" id="1702221"/>
    <lineage>
        <taxon>Bacteria</taxon>
        <taxon>Bacillati</taxon>
        <taxon>Bacillota</taxon>
        <taxon>Erysipelotrichia</taxon>
        <taxon>Erysipelotrichales</taxon>
        <taxon>Erysipelotrichaceae</taxon>
        <taxon>Faecalibaculum</taxon>
    </lineage>
</organism>
<dbReference type="STRING" id="1702221.AALO17_06700"/>
<dbReference type="GO" id="GO:0015234">
    <property type="term" value="F:thiamine transmembrane transporter activity"/>
    <property type="evidence" value="ECO:0007669"/>
    <property type="project" value="InterPro"/>
</dbReference>
<reference evidence="3 5" key="2">
    <citation type="submission" date="2016-11" db="EMBL/GenBank/DDBJ databases">
        <title>Description of two novel members of the family Erysipelotrichaceae: Ileibacterium lipovorans gen. nov., sp. nov. and Dubosiella newyorkensis, gen. nov., sp. nov.</title>
        <authorList>
            <person name="Cox L.M."/>
            <person name="Sohn J."/>
            <person name="Tyrrell K.L."/>
            <person name="Citron D.M."/>
            <person name="Lawson P.A."/>
            <person name="Patel N.B."/>
            <person name="Iizumi T."/>
            <person name="Perez-Perez G.I."/>
            <person name="Goldstein E.J."/>
            <person name="Blaser M.J."/>
        </authorList>
    </citation>
    <scope>NUCLEOTIDE SEQUENCE [LARGE SCALE GENOMIC DNA]</scope>
    <source>
        <strain evidence="3 5">NYU-BL-K8</strain>
    </source>
</reference>
<keyword evidence="4" id="KW-1185">Reference proteome</keyword>
<feature type="transmembrane region" description="Helical" evidence="1">
    <location>
        <begin position="138"/>
        <end position="160"/>
    </location>
</feature>
<feature type="transmembrane region" description="Helical" evidence="1">
    <location>
        <begin position="115"/>
        <end position="132"/>
    </location>
</feature>
<feature type="transmembrane region" description="Helical" evidence="1">
    <location>
        <begin position="38"/>
        <end position="54"/>
    </location>
</feature>
<evidence type="ECO:0008006" key="6">
    <source>
        <dbReference type="Google" id="ProtNLM"/>
    </source>
</evidence>
<evidence type="ECO:0000313" key="2">
    <source>
        <dbReference type="EMBL" id="AMK53804.1"/>
    </source>
</evidence>
<reference evidence="2 4" key="1">
    <citation type="journal article" date="2016" name="Gut Pathog.">
        <title>Whole genome sequencing of "Faecalibaculum rodentium" ALO17, isolated from C57BL/6J laboratory mouse feces.</title>
        <authorList>
            <person name="Lim S."/>
            <person name="Chang D.H."/>
            <person name="Ahn S."/>
            <person name="Kim B.C."/>
        </authorList>
    </citation>
    <scope>NUCLEOTIDE SEQUENCE [LARGE SCALE GENOMIC DNA]</scope>
    <source>
        <strain evidence="2 4">Alo17</strain>
    </source>
</reference>
<evidence type="ECO:0000313" key="3">
    <source>
        <dbReference type="EMBL" id="OLU43612.1"/>
    </source>
</evidence>
<feature type="transmembrane region" description="Helical" evidence="1">
    <location>
        <begin position="12"/>
        <end position="32"/>
    </location>
</feature>
<dbReference type="EMBL" id="CP011391">
    <property type="protein sequence ID" value="AMK53804.1"/>
    <property type="molecule type" value="Genomic_DNA"/>
</dbReference>
<dbReference type="GeneID" id="78477489"/>
<evidence type="ECO:0000313" key="5">
    <source>
        <dbReference type="Proteomes" id="UP000186758"/>
    </source>
</evidence>
<dbReference type="RefSeq" id="WP_067555432.1">
    <property type="nucleotide sequence ID" value="NZ_CAJTBG010000027.1"/>
</dbReference>
<dbReference type="EMBL" id="MPJZ01000098">
    <property type="protein sequence ID" value="OLU43612.1"/>
    <property type="molecule type" value="Genomic_DNA"/>
</dbReference>
<evidence type="ECO:0000256" key="1">
    <source>
        <dbReference type="SAM" id="Phobius"/>
    </source>
</evidence>
<evidence type="ECO:0000313" key="4">
    <source>
        <dbReference type="Proteomes" id="UP000069771"/>
    </source>
</evidence>